<name>A0ABX0VCI0_9HYPH</name>
<evidence type="ECO:0000313" key="1">
    <source>
        <dbReference type="EMBL" id="NIX77208.1"/>
    </source>
</evidence>
<organism evidence="1 2">
    <name type="scientific">Microvirga terricola</name>
    <dbReference type="NCBI Taxonomy" id="2719797"/>
    <lineage>
        <taxon>Bacteria</taxon>
        <taxon>Pseudomonadati</taxon>
        <taxon>Pseudomonadota</taxon>
        <taxon>Alphaproteobacteria</taxon>
        <taxon>Hyphomicrobiales</taxon>
        <taxon>Methylobacteriaceae</taxon>
        <taxon>Microvirga</taxon>
    </lineage>
</organism>
<comment type="caution">
    <text evidence="1">The sequence shown here is derived from an EMBL/GenBank/DDBJ whole genome shotgun (WGS) entry which is preliminary data.</text>
</comment>
<dbReference type="RefSeq" id="WP_167673084.1">
    <property type="nucleotide sequence ID" value="NZ_JAATJS010000003.1"/>
</dbReference>
<keyword evidence="2" id="KW-1185">Reference proteome</keyword>
<gene>
    <name evidence="1" type="ORF">HB375_11375</name>
</gene>
<evidence type="ECO:0000313" key="2">
    <source>
        <dbReference type="Proteomes" id="UP000707352"/>
    </source>
</evidence>
<dbReference type="Proteomes" id="UP000707352">
    <property type="component" value="Unassembled WGS sequence"/>
</dbReference>
<protein>
    <submittedName>
        <fullName evidence="1">Uncharacterized protein</fullName>
    </submittedName>
</protein>
<accession>A0ABX0VCI0</accession>
<reference evidence="1 2" key="1">
    <citation type="submission" date="2020-03" db="EMBL/GenBank/DDBJ databases">
        <title>The genome sequence of Microvirga sp. c23x22.</title>
        <authorList>
            <person name="Zhang X."/>
        </authorList>
    </citation>
    <scope>NUCLEOTIDE SEQUENCE [LARGE SCALE GENOMIC DNA]</scope>
    <source>
        <strain evidence="2">c23x22</strain>
    </source>
</reference>
<proteinExistence type="predicted"/>
<sequence>MWNRLKRIVALAAPPPEHFPERLVLELGGEAIAEIAVKAIDFPWTYGRLLDTSKFERYRPYFTDASSWPDDDQELDQLCSEVKLKGGFHLRCLTTGARFTDVVLNQEDEVVWFRCRPEAGV</sequence>
<dbReference type="EMBL" id="JAATJS010000003">
    <property type="protein sequence ID" value="NIX77208.1"/>
    <property type="molecule type" value="Genomic_DNA"/>
</dbReference>